<accession>A0A4R1K5H4</accession>
<evidence type="ECO:0000313" key="2">
    <source>
        <dbReference type="Proteomes" id="UP000294614"/>
    </source>
</evidence>
<gene>
    <name evidence="1" type="ORF">C8D98_2372</name>
</gene>
<dbReference type="AlphaFoldDB" id="A0A4R1K5H4"/>
<dbReference type="RefSeq" id="WP_132874348.1">
    <property type="nucleotide sequence ID" value="NZ_SMGG01000006.1"/>
</dbReference>
<keyword evidence="2" id="KW-1185">Reference proteome</keyword>
<proteinExistence type="predicted"/>
<reference evidence="1 2" key="1">
    <citation type="submission" date="2019-03" db="EMBL/GenBank/DDBJ databases">
        <title>Genomic Encyclopedia of Type Strains, Phase IV (KMG-IV): sequencing the most valuable type-strain genomes for metagenomic binning, comparative biology and taxonomic classification.</title>
        <authorList>
            <person name="Goeker M."/>
        </authorList>
    </citation>
    <scope>NUCLEOTIDE SEQUENCE [LARGE SCALE GENOMIC DNA]</scope>
    <source>
        <strain evidence="1 2">DSM 24984</strain>
    </source>
</reference>
<sequence length="67" mass="7004">MKGITAVSLTDTAVYKKTFYNAALSVGLNNKSAAKHSDAVQISDIAKSLMNSASASEPSNTENALKK</sequence>
<evidence type="ECO:0000313" key="1">
    <source>
        <dbReference type="EMBL" id="TCK59438.1"/>
    </source>
</evidence>
<dbReference type="Proteomes" id="UP000294614">
    <property type="component" value="Unassembled WGS sequence"/>
</dbReference>
<comment type="caution">
    <text evidence="1">The sequence shown here is derived from an EMBL/GenBank/DDBJ whole genome shotgun (WGS) entry which is preliminary data.</text>
</comment>
<protein>
    <submittedName>
        <fullName evidence="1">Uncharacterized protein</fullName>
    </submittedName>
</protein>
<dbReference type="EMBL" id="SMGG01000006">
    <property type="protein sequence ID" value="TCK59438.1"/>
    <property type="molecule type" value="Genomic_DNA"/>
</dbReference>
<organism evidence="1 2">
    <name type="scientific">Seleniivibrio woodruffii</name>
    <dbReference type="NCBI Taxonomy" id="1078050"/>
    <lineage>
        <taxon>Bacteria</taxon>
        <taxon>Pseudomonadati</taxon>
        <taxon>Deferribacterota</taxon>
        <taxon>Deferribacteres</taxon>
        <taxon>Deferribacterales</taxon>
        <taxon>Geovibrionaceae</taxon>
        <taxon>Seleniivibrio</taxon>
    </lineage>
</organism>
<name>A0A4R1K5H4_9BACT</name>